<dbReference type="Proteomes" id="UP000490939">
    <property type="component" value="Unassembled WGS sequence"/>
</dbReference>
<gene>
    <name evidence="3" type="ORF">BLS_009408</name>
    <name evidence="4" type="ORF">EG327_002739</name>
    <name evidence="2" type="ORF">EG328_000736</name>
</gene>
<dbReference type="Proteomes" id="UP000447873">
    <property type="component" value="Unassembled WGS sequence"/>
</dbReference>
<feature type="region of interest" description="Disordered" evidence="1">
    <location>
        <begin position="17"/>
        <end position="60"/>
    </location>
</feature>
<proteinExistence type="predicted"/>
<evidence type="ECO:0000313" key="6">
    <source>
        <dbReference type="Proteomes" id="UP000447873"/>
    </source>
</evidence>
<dbReference type="AlphaFoldDB" id="A0A8H3YZE9"/>
<sequence length="286" mass="32795">MTRLALTVSDYLDDAANKNIPRQPQVEQVSAKRSKSIGHKKRIGTAERKRSKPSRYVTQPKTLEEQLKELEALNEDVVYDPKKVIPRTRSQPKQPMPFPSEVNDIFSDDEEEEDDEAAALRRFKDLKMDLEERSDELLQATVSTKQPIQALKDYLRGPEFREYKDIQNEHRDHISTIASDLLSAIGRVRDGIDSFESKRIETAHILSSITLAMTSANEKIGDQYTAIKKQIEKPNRTVSKTWRTLLECAEAMSEDQEELLVQHAHLEKVLNKLSIEQLSIEQDSPQ</sequence>
<dbReference type="EMBL" id="WNWQ01000086">
    <property type="protein sequence ID" value="KAE9979855.1"/>
    <property type="molecule type" value="Genomic_DNA"/>
</dbReference>
<reference evidence="3 5" key="1">
    <citation type="submission" date="2019-11" db="EMBL/GenBank/DDBJ databases">
        <title>Venturia inaequalis Genome Resource.</title>
        <authorList>
            <person name="Lichtner F.J."/>
        </authorList>
    </citation>
    <scope>NUCLEOTIDE SEQUENCE [LARGE SCALE GENOMIC DNA]</scope>
    <source>
        <strain evidence="2 6">120213</strain>
        <strain evidence="3">Bline_iso_100314</strain>
        <strain evidence="4 7">DMI_063113</strain>
    </source>
</reference>
<evidence type="ECO:0000313" key="7">
    <source>
        <dbReference type="Proteomes" id="UP000490939"/>
    </source>
</evidence>
<evidence type="ECO:0000313" key="3">
    <source>
        <dbReference type="EMBL" id="KAE9979855.1"/>
    </source>
</evidence>
<name>A0A8H3YZE9_VENIN</name>
<dbReference type="Proteomes" id="UP000433883">
    <property type="component" value="Unassembled WGS sequence"/>
</dbReference>
<evidence type="ECO:0000313" key="4">
    <source>
        <dbReference type="EMBL" id="KAE9989392.1"/>
    </source>
</evidence>
<protein>
    <submittedName>
        <fullName evidence="3">Uncharacterized protein</fullName>
    </submittedName>
</protein>
<evidence type="ECO:0000313" key="5">
    <source>
        <dbReference type="Proteomes" id="UP000433883"/>
    </source>
</evidence>
<accession>A0A8H3YZE9</accession>
<dbReference type="EMBL" id="WNWS01000114">
    <property type="protein sequence ID" value="KAE9979686.1"/>
    <property type="molecule type" value="Genomic_DNA"/>
</dbReference>
<organism evidence="3 5">
    <name type="scientific">Venturia inaequalis</name>
    <name type="common">Apple scab fungus</name>
    <dbReference type="NCBI Taxonomy" id="5025"/>
    <lineage>
        <taxon>Eukaryota</taxon>
        <taxon>Fungi</taxon>
        <taxon>Dikarya</taxon>
        <taxon>Ascomycota</taxon>
        <taxon>Pezizomycotina</taxon>
        <taxon>Dothideomycetes</taxon>
        <taxon>Pleosporomycetidae</taxon>
        <taxon>Venturiales</taxon>
        <taxon>Venturiaceae</taxon>
        <taxon>Venturia</taxon>
    </lineage>
</organism>
<dbReference type="EMBL" id="WNWR01000189">
    <property type="protein sequence ID" value="KAE9989392.1"/>
    <property type="molecule type" value="Genomic_DNA"/>
</dbReference>
<evidence type="ECO:0000256" key="1">
    <source>
        <dbReference type="SAM" id="MobiDB-lite"/>
    </source>
</evidence>
<keyword evidence="7" id="KW-1185">Reference proteome</keyword>
<evidence type="ECO:0000313" key="2">
    <source>
        <dbReference type="EMBL" id="KAE9979686.1"/>
    </source>
</evidence>
<feature type="compositionally biased region" description="Basic residues" evidence="1">
    <location>
        <begin position="32"/>
        <end position="53"/>
    </location>
</feature>
<comment type="caution">
    <text evidence="3">The sequence shown here is derived from an EMBL/GenBank/DDBJ whole genome shotgun (WGS) entry which is preliminary data.</text>
</comment>